<dbReference type="GO" id="GO:0016887">
    <property type="term" value="F:ATP hydrolysis activity"/>
    <property type="evidence" value="ECO:0007669"/>
    <property type="project" value="RHEA"/>
</dbReference>
<accession>A0A0H3UA74</accession>
<proteinExistence type="inferred from homology"/>
<dbReference type="InterPro" id="IPR014016">
    <property type="entry name" value="UvrD-like_ATP-bd"/>
</dbReference>
<evidence type="ECO:0000256" key="10">
    <source>
        <dbReference type="PROSITE-ProRule" id="PRU00560"/>
    </source>
</evidence>
<evidence type="ECO:0000256" key="11">
    <source>
        <dbReference type="SAM" id="MobiDB-lite"/>
    </source>
</evidence>
<protein>
    <recommendedName>
        <fullName evidence="8">DNA 3'-5' helicase</fullName>
        <ecNumber evidence="8">5.6.2.4</ecNumber>
    </recommendedName>
</protein>
<dbReference type="InterPro" id="IPR014017">
    <property type="entry name" value="DNA_helicase_UvrD-like_C"/>
</dbReference>
<organism evidence="14">
    <name type="scientific">uncultured bacterium fosmid pJB190D12_contig II</name>
    <dbReference type="NCBI Taxonomy" id="1478060"/>
    <lineage>
        <taxon>Bacteria</taxon>
        <taxon>environmental samples</taxon>
    </lineage>
</organism>
<keyword evidence="3 10" id="KW-0378">Hydrolase</keyword>
<keyword evidence="5 10" id="KW-0067">ATP-binding</keyword>
<keyword evidence="6" id="KW-0413">Isomerase</keyword>
<dbReference type="EC" id="5.6.2.4" evidence="8"/>
<evidence type="ECO:0000259" key="13">
    <source>
        <dbReference type="PROSITE" id="PS51217"/>
    </source>
</evidence>
<dbReference type="AlphaFoldDB" id="A0A0H3UA74"/>
<dbReference type="EMBL" id="KF540227">
    <property type="protein sequence ID" value="AIF26357.1"/>
    <property type="molecule type" value="Genomic_DNA"/>
</dbReference>
<evidence type="ECO:0000313" key="14">
    <source>
        <dbReference type="EMBL" id="AIF26357.1"/>
    </source>
</evidence>
<comment type="similarity">
    <text evidence="1">Belongs to the helicase family. UvrD subfamily.</text>
</comment>
<feature type="domain" description="UvrD-like helicase ATP-binding" evidence="12">
    <location>
        <begin position="63"/>
        <end position="356"/>
    </location>
</feature>
<dbReference type="InterPro" id="IPR013986">
    <property type="entry name" value="DExx_box_DNA_helicase_dom_sf"/>
</dbReference>
<dbReference type="GO" id="GO:0005829">
    <property type="term" value="C:cytosol"/>
    <property type="evidence" value="ECO:0007669"/>
    <property type="project" value="TreeGrafter"/>
</dbReference>
<dbReference type="Gene3D" id="1.10.10.160">
    <property type="match status" value="1"/>
</dbReference>
<sequence>MTTLGRARARHLDGRQSHLPSTGLRMRGGRRAMLPRTFVRRVPMFDSVPDSAEFLAPLNAEQRLAVEHGTGPHAGDARPLLVIAGAGSGKTNTLAFRVAHLVRRGADPQRILLLTFTRRAAAEMERRAGQLLQLGLGASAAQGASALRWAGTFHSVGARLLREYAARIGLDETFTILDRGDAEDLMAIARHELGLDATERRFPVKATCLAIYSRTVNGETPLGEVLERDYPWCVPWQADLAKLFGAFVKAKQAQHVLDYDDLLLYWAHMVGEPPLAREIGERFDHVLVDEYQDTNRLQASILLAMKPDGRGVTVVGDDAQSIYSFRAATVRNILDFPQRFAPPARVVTLDRNYRSTRAILDASNAVIGLARERFTKNLWTDRASSARPELVSVRDEGDQARCVAERVLERRERGMALKSQAVLFRSSSHSAQLELELTRRGIPFVKYGGLRFLEAAHVKDALSVLRWADNPRNRLAGFRAVRLVPGVGPATATRLLDALGAAPDVLSALRAFTAPAASRADWPPFLALLLALRATTSRWPAELETVTRWYAPHLNRLYDDAPVRQGDLVQLVQIASTYPSRERFLTEMALDPPDATSDRSGVALKDDDYLILSTIHSAKGQEWKAVQVLNVVDGCIPSDMSTATTEAVEEERRLLYVAMTRAKEELSLLLPQCFHVHQQAAHGDRHVYASRSRFIPDALTAFFEQRCWPVATPADDGNQAPHGAAAPVDIAARIRGLWR</sequence>
<dbReference type="Pfam" id="PF13361">
    <property type="entry name" value="UvrD_C"/>
    <property type="match status" value="2"/>
</dbReference>
<evidence type="ECO:0000256" key="2">
    <source>
        <dbReference type="ARBA" id="ARBA00022741"/>
    </source>
</evidence>
<dbReference type="Gene3D" id="3.40.50.300">
    <property type="entry name" value="P-loop containing nucleotide triphosphate hydrolases"/>
    <property type="match status" value="2"/>
</dbReference>
<dbReference type="InterPro" id="IPR027417">
    <property type="entry name" value="P-loop_NTPase"/>
</dbReference>
<dbReference type="SUPFAM" id="SSF52540">
    <property type="entry name" value="P-loop containing nucleoside triphosphate hydrolases"/>
    <property type="match status" value="1"/>
</dbReference>
<feature type="region of interest" description="Disordered" evidence="11">
    <location>
        <begin position="1"/>
        <end position="25"/>
    </location>
</feature>
<evidence type="ECO:0000256" key="1">
    <source>
        <dbReference type="ARBA" id="ARBA00009922"/>
    </source>
</evidence>
<dbReference type="PANTHER" id="PTHR11070">
    <property type="entry name" value="UVRD / RECB / PCRA DNA HELICASE FAMILY MEMBER"/>
    <property type="match status" value="1"/>
</dbReference>
<dbReference type="Gene3D" id="1.10.486.10">
    <property type="entry name" value="PCRA, domain 4"/>
    <property type="match status" value="1"/>
</dbReference>
<evidence type="ECO:0000256" key="6">
    <source>
        <dbReference type="ARBA" id="ARBA00023235"/>
    </source>
</evidence>
<comment type="catalytic activity">
    <reaction evidence="9">
        <text>ATP + H2O = ADP + phosphate + H(+)</text>
        <dbReference type="Rhea" id="RHEA:13065"/>
        <dbReference type="ChEBI" id="CHEBI:15377"/>
        <dbReference type="ChEBI" id="CHEBI:15378"/>
        <dbReference type="ChEBI" id="CHEBI:30616"/>
        <dbReference type="ChEBI" id="CHEBI:43474"/>
        <dbReference type="ChEBI" id="CHEBI:456216"/>
        <dbReference type="EC" id="5.6.2.4"/>
    </reaction>
</comment>
<reference evidence="14" key="1">
    <citation type="submission" date="2013-08" db="EMBL/GenBank/DDBJ databases">
        <title>Comparison of modified E. coli strains.</title>
        <authorList>
            <person name="Juergensen J."/>
            <person name="Bonge A."/>
            <person name="Streit W.R."/>
        </authorList>
    </citation>
    <scope>NUCLEOTIDE SEQUENCE</scope>
</reference>
<feature type="binding site" evidence="10">
    <location>
        <begin position="84"/>
        <end position="91"/>
    </location>
    <ligand>
        <name>ATP</name>
        <dbReference type="ChEBI" id="CHEBI:30616"/>
    </ligand>
</feature>
<evidence type="ECO:0000256" key="3">
    <source>
        <dbReference type="ARBA" id="ARBA00022801"/>
    </source>
</evidence>
<dbReference type="GO" id="GO:0003677">
    <property type="term" value="F:DNA binding"/>
    <property type="evidence" value="ECO:0007669"/>
    <property type="project" value="InterPro"/>
</dbReference>
<keyword evidence="4 10" id="KW-0347">Helicase</keyword>
<evidence type="ECO:0000256" key="9">
    <source>
        <dbReference type="ARBA" id="ARBA00048988"/>
    </source>
</evidence>
<comment type="catalytic activity">
    <reaction evidence="7">
        <text>Couples ATP hydrolysis with the unwinding of duplex DNA by translocating in the 3'-5' direction.</text>
        <dbReference type="EC" id="5.6.2.4"/>
    </reaction>
</comment>
<evidence type="ECO:0000256" key="4">
    <source>
        <dbReference type="ARBA" id="ARBA00022806"/>
    </source>
</evidence>
<feature type="domain" description="UvrD-like helicase C-terminal" evidence="13">
    <location>
        <begin position="357"/>
        <end position="620"/>
    </location>
</feature>
<evidence type="ECO:0000256" key="5">
    <source>
        <dbReference type="ARBA" id="ARBA00022840"/>
    </source>
</evidence>
<evidence type="ECO:0000259" key="12">
    <source>
        <dbReference type="PROSITE" id="PS51198"/>
    </source>
</evidence>
<dbReference type="PROSITE" id="PS51198">
    <property type="entry name" value="UVRD_HELICASE_ATP_BIND"/>
    <property type="match status" value="1"/>
</dbReference>
<dbReference type="Pfam" id="PF00580">
    <property type="entry name" value="UvrD-helicase"/>
    <property type="match status" value="1"/>
</dbReference>
<dbReference type="PROSITE" id="PS51217">
    <property type="entry name" value="UVRD_HELICASE_CTER"/>
    <property type="match status" value="1"/>
</dbReference>
<name>A0A0H3UA74_9BACT</name>
<dbReference type="GO" id="GO:0005524">
    <property type="term" value="F:ATP binding"/>
    <property type="evidence" value="ECO:0007669"/>
    <property type="project" value="UniProtKB-UniRule"/>
</dbReference>
<dbReference type="InterPro" id="IPR000212">
    <property type="entry name" value="DNA_helicase_UvrD/REP"/>
</dbReference>
<dbReference type="GO" id="GO:0043138">
    <property type="term" value="F:3'-5' DNA helicase activity"/>
    <property type="evidence" value="ECO:0007669"/>
    <property type="project" value="UniProtKB-EC"/>
</dbReference>
<dbReference type="PANTHER" id="PTHR11070:SF3">
    <property type="entry name" value="DNA 3'-5' HELICASE"/>
    <property type="match status" value="1"/>
</dbReference>
<keyword evidence="2 10" id="KW-0547">Nucleotide-binding</keyword>
<dbReference type="CDD" id="cd17932">
    <property type="entry name" value="DEXQc_UvrD"/>
    <property type="match status" value="1"/>
</dbReference>
<evidence type="ECO:0000256" key="8">
    <source>
        <dbReference type="ARBA" id="ARBA00034808"/>
    </source>
</evidence>
<evidence type="ECO:0000256" key="7">
    <source>
        <dbReference type="ARBA" id="ARBA00034617"/>
    </source>
</evidence>
<dbReference type="GO" id="GO:0000725">
    <property type="term" value="P:recombinational repair"/>
    <property type="evidence" value="ECO:0007669"/>
    <property type="project" value="TreeGrafter"/>
</dbReference>